<keyword evidence="3" id="KW-1185">Reference proteome</keyword>
<evidence type="ECO:0000259" key="1">
    <source>
        <dbReference type="Pfam" id="PF00561"/>
    </source>
</evidence>
<dbReference type="InterPro" id="IPR029058">
    <property type="entry name" value="AB_hydrolase_fold"/>
</dbReference>
<evidence type="ECO:0000313" key="3">
    <source>
        <dbReference type="Proteomes" id="UP001500603"/>
    </source>
</evidence>
<dbReference type="RefSeq" id="WP_345497505.1">
    <property type="nucleotide sequence ID" value="NZ_BAABJM010000004.1"/>
</dbReference>
<dbReference type="Pfam" id="PF00561">
    <property type="entry name" value="Abhydrolase_1"/>
    <property type="match status" value="1"/>
</dbReference>
<keyword evidence="2" id="KW-0378">Hydrolase</keyword>
<evidence type="ECO:0000313" key="2">
    <source>
        <dbReference type="EMBL" id="GAA5061438.1"/>
    </source>
</evidence>
<accession>A0ABP9KLI3</accession>
<dbReference type="GO" id="GO:0016787">
    <property type="term" value="F:hydrolase activity"/>
    <property type="evidence" value="ECO:0007669"/>
    <property type="project" value="UniProtKB-KW"/>
</dbReference>
<feature type="domain" description="AB hydrolase-1" evidence="1">
    <location>
        <begin position="41"/>
        <end position="266"/>
    </location>
</feature>
<dbReference type="Proteomes" id="UP001500603">
    <property type="component" value="Unassembled WGS sequence"/>
</dbReference>
<sequence>MTAVEGEYVTDGVERSEVRVSCPLPDGTVLACQVVGPPTAPPLLLLAGQANSHRWWDGVRAGLAENFRTITFDYRGTGGTEADEAAAADWTTELFAADAAAVLAATNNPSAHVFGTSMGGRVAQWLAARHPERVRRLVLACTSPGGAIAAERGQEIRRSLADPDPKVRREALLELMYTPDWLAGAPRRSTLLGDPTMSAAATRGHLRASNRHDASSVLGEIRAPTLVLHGSDDRMVPTRNAAVLGEYVPDAVVEILPGRHGFFDEFPAVAERVTEFFLCV</sequence>
<dbReference type="PANTHER" id="PTHR43798">
    <property type="entry name" value="MONOACYLGLYCEROL LIPASE"/>
    <property type="match status" value="1"/>
</dbReference>
<dbReference type="EMBL" id="BAABJM010000004">
    <property type="protein sequence ID" value="GAA5061438.1"/>
    <property type="molecule type" value="Genomic_DNA"/>
</dbReference>
<protein>
    <submittedName>
        <fullName evidence="2">Alpha/beta hydrolase</fullName>
    </submittedName>
</protein>
<gene>
    <name evidence="2" type="ORF">GCM10023318_43990</name>
</gene>
<dbReference type="InterPro" id="IPR000073">
    <property type="entry name" value="AB_hydrolase_1"/>
</dbReference>
<organism evidence="2 3">
    <name type="scientific">Nocardia callitridis</name>
    <dbReference type="NCBI Taxonomy" id="648753"/>
    <lineage>
        <taxon>Bacteria</taxon>
        <taxon>Bacillati</taxon>
        <taxon>Actinomycetota</taxon>
        <taxon>Actinomycetes</taxon>
        <taxon>Mycobacteriales</taxon>
        <taxon>Nocardiaceae</taxon>
        <taxon>Nocardia</taxon>
    </lineage>
</organism>
<comment type="caution">
    <text evidence="2">The sequence shown here is derived from an EMBL/GenBank/DDBJ whole genome shotgun (WGS) entry which is preliminary data.</text>
</comment>
<dbReference type="Gene3D" id="3.40.50.1820">
    <property type="entry name" value="alpha/beta hydrolase"/>
    <property type="match status" value="1"/>
</dbReference>
<dbReference type="SUPFAM" id="SSF53474">
    <property type="entry name" value="alpha/beta-Hydrolases"/>
    <property type="match status" value="1"/>
</dbReference>
<dbReference type="PRINTS" id="PR00111">
    <property type="entry name" value="ABHYDROLASE"/>
</dbReference>
<proteinExistence type="predicted"/>
<name>A0ABP9KLI3_9NOCA</name>
<reference evidence="3" key="1">
    <citation type="journal article" date="2019" name="Int. J. Syst. Evol. Microbiol.">
        <title>The Global Catalogue of Microorganisms (GCM) 10K type strain sequencing project: providing services to taxonomists for standard genome sequencing and annotation.</title>
        <authorList>
            <consortium name="The Broad Institute Genomics Platform"/>
            <consortium name="The Broad Institute Genome Sequencing Center for Infectious Disease"/>
            <person name="Wu L."/>
            <person name="Ma J."/>
        </authorList>
    </citation>
    <scope>NUCLEOTIDE SEQUENCE [LARGE SCALE GENOMIC DNA]</scope>
    <source>
        <strain evidence="3">JCM 18298</strain>
    </source>
</reference>
<dbReference type="PANTHER" id="PTHR43798:SF5">
    <property type="entry name" value="MONOACYLGLYCEROL LIPASE ABHD6"/>
    <property type="match status" value="1"/>
</dbReference>
<dbReference type="InterPro" id="IPR050266">
    <property type="entry name" value="AB_hydrolase_sf"/>
</dbReference>